<dbReference type="OrthoDB" id="5405900at2"/>
<keyword evidence="2" id="KW-1185">Reference proteome</keyword>
<name>E1R4K5_SEDSS</name>
<dbReference type="eggNOG" id="ENOG5033A8P">
    <property type="taxonomic scope" value="Bacteria"/>
</dbReference>
<protein>
    <recommendedName>
        <fullName evidence="3">DUF1858 domain-containing protein</fullName>
    </recommendedName>
</protein>
<dbReference type="RefSeq" id="WP_013255207.1">
    <property type="nucleotide sequence ID" value="NC_014364.1"/>
</dbReference>
<reference evidence="1 2" key="1">
    <citation type="journal article" date="2010" name="Stand. Genomic Sci.">
        <title>Complete genome sequence of Spirochaeta smaragdinae type strain (SEBR 4228).</title>
        <authorList>
            <person name="Mavromatis K."/>
            <person name="Yasawong M."/>
            <person name="Chertkov O."/>
            <person name="Lapidus A."/>
            <person name="Lucas S."/>
            <person name="Nolan M."/>
            <person name="Del Rio T.G."/>
            <person name="Tice H."/>
            <person name="Cheng J.F."/>
            <person name="Pitluck S."/>
            <person name="Liolios K."/>
            <person name="Ivanova N."/>
            <person name="Tapia R."/>
            <person name="Han C."/>
            <person name="Bruce D."/>
            <person name="Goodwin L."/>
            <person name="Pati A."/>
            <person name="Chen A."/>
            <person name="Palaniappan K."/>
            <person name="Land M."/>
            <person name="Hauser L."/>
            <person name="Chang Y.J."/>
            <person name="Jeffries C.D."/>
            <person name="Detter J.C."/>
            <person name="Rohde M."/>
            <person name="Brambilla E."/>
            <person name="Spring S."/>
            <person name="Goker M."/>
            <person name="Sikorski J."/>
            <person name="Woyke T."/>
            <person name="Bristow J."/>
            <person name="Eisen J.A."/>
            <person name="Markowitz V."/>
            <person name="Hugenholtz P."/>
            <person name="Klenk H.P."/>
            <person name="Kyrpides N.C."/>
        </authorList>
    </citation>
    <scope>NUCLEOTIDE SEQUENCE [LARGE SCALE GENOMIC DNA]</scope>
    <source>
        <strain evidence="2">DSM 11293 / JCM 15392 / SEBR 4228</strain>
    </source>
</reference>
<dbReference type="AlphaFoldDB" id="E1R4K5"/>
<dbReference type="Proteomes" id="UP000002318">
    <property type="component" value="Chromosome"/>
</dbReference>
<dbReference type="EMBL" id="CP002116">
    <property type="protein sequence ID" value="ADK81746.1"/>
    <property type="molecule type" value="Genomic_DNA"/>
</dbReference>
<evidence type="ECO:0000313" key="2">
    <source>
        <dbReference type="Proteomes" id="UP000002318"/>
    </source>
</evidence>
<dbReference type="HOGENOM" id="CLU_2807335_0_0_12"/>
<sequence>MIDSNTQVEEIMKIPGVVSYFIENRVSPITCSGPFPQPLGKLLELKKVADPDAFIAGLNDFLTERGIELKEDNE</sequence>
<evidence type="ECO:0000313" key="1">
    <source>
        <dbReference type="EMBL" id="ADK81746.1"/>
    </source>
</evidence>
<organism evidence="1 2">
    <name type="scientific">Sediminispirochaeta smaragdinae (strain DSM 11293 / JCM 15392 / SEBR 4228)</name>
    <name type="common">Spirochaeta smaragdinae</name>
    <dbReference type="NCBI Taxonomy" id="573413"/>
    <lineage>
        <taxon>Bacteria</taxon>
        <taxon>Pseudomonadati</taxon>
        <taxon>Spirochaetota</taxon>
        <taxon>Spirochaetia</taxon>
        <taxon>Spirochaetales</taxon>
        <taxon>Spirochaetaceae</taxon>
        <taxon>Sediminispirochaeta</taxon>
    </lineage>
</organism>
<accession>E1R4K5</accession>
<gene>
    <name evidence="1" type="ordered locus">Spirs_2637</name>
</gene>
<dbReference type="KEGG" id="ssm:Spirs_2637"/>
<proteinExistence type="predicted"/>
<evidence type="ECO:0008006" key="3">
    <source>
        <dbReference type="Google" id="ProtNLM"/>
    </source>
</evidence>